<accession>A0ABX0BNK6</accession>
<dbReference type="Pfam" id="PF04213">
    <property type="entry name" value="HtaA"/>
    <property type="match status" value="2"/>
</dbReference>
<dbReference type="RefSeq" id="WP_067594993.1">
    <property type="nucleotide sequence ID" value="NZ_JAAGNC010000034.1"/>
</dbReference>
<sequence length="723" mass="73161">MKKNRPGARRWLRRTLTVAASAALVLATGSAGIAGADAGPSVTVTPSTDLAPDGSTEITIKGTGFRPDGNGGNGYGLRIGPALSTLKDPGTANGYQLARLVKKGAVGNQVPLGDDGSFSYKAKVKAVYDGSDGRNHDAAAEPFSVYTFAWRGDDSSFDTATPIRFRGTVDPPPPTGDGKPGLYWGFKLSWRNYLKNFAGTTTPQGGAILDPSDKFSDPKPYVWPLESADYDASTSTGTVRYRGAVHFAMPAHFIWDIGLADPVVTFTGPGKATLGMTVNYKFYGTQDKPEKVQSPTKAVIANLDVSGPAAQTADAAVAKIAKATLTDAGAASFNGFYNAGAELDTGDIVFPGKAGPAVPAITVAPASVAQGGSVQVTGTGFTAGEDVALSLRGQPAGSAKADASGGFTAAVAVPAELAPGEYSVAAAGSVSKASAAAKITVTARNVPPPAEGCTLTPQNATKGDLLWGFKKSFREYVGTSLTGGPAKGNSITAGDGAEITGTDRAVADGVPDPDGIPTGAYRFPAKTGRYASPSDFSVQYQGKVTFAYPAHFFTMILANPAVTVSGETGVLKADVRLVAQPGAPASSVDLPQATLAKLTLSGAQRQPGEGTLLVSGIGAKLASSDAFAGFYQTGAELDPATVGIAASCAAPPPLGGDASGTGGTGGGSGQDLVPPLKFRPESDTGALASTGADAWPPLYLGLSLLLGGAALVFVAQIRRKAKS</sequence>
<feature type="domain" description="Htaa" evidence="4">
    <location>
        <begin position="463"/>
        <end position="642"/>
    </location>
</feature>
<feature type="region of interest" description="Disordered" evidence="1">
    <location>
        <begin position="655"/>
        <end position="684"/>
    </location>
</feature>
<feature type="compositionally biased region" description="Gly residues" evidence="1">
    <location>
        <begin position="657"/>
        <end position="669"/>
    </location>
</feature>
<dbReference type="InterPro" id="IPR007331">
    <property type="entry name" value="Htaa"/>
</dbReference>
<evidence type="ECO:0000259" key="4">
    <source>
        <dbReference type="Pfam" id="PF04213"/>
    </source>
</evidence>
<comment type="caution">
    <text evidence="5">The sequence shown here is derived from an EMBL/GenBank/DDBJ whole genome shotgun (WGS) entry which is preliminary data.</text>
</comment>
<feature type="chain" id="PRO_5046128276" description="Htaa domain-containing protein" evidence="3">
    <location>
        <begin position="37"/>
        <end position="723"/>
    </location>
</feature>
<evidence type="ECO:0000256" key="2">
    <source>
        <dbReference type="SAM" id="Phobius"/>
    </source>
</evidence>
<proteinExistence type="predicted"/>
<feature type="transmembrane region" description="Helical" evidence="2">
    <location>
        <begin position="698"/>
        <end position="717"/>
    </location>
</feature>
<keyword evidence="2" id="KW-0472">Membrane</keyword>
<organism evidence="5 6">
    <name type="scientific">Amycolatopsis rubida</name>
    <dbReference type="NCBI Taxonomy" id="112413"/>
    <lineage>
        <taxon>Bacteria</taxon>
        <taxon>Bacillati</taxon>
        <taxon>Actinomycetota</taxon>
        <taxon>Actinomycetes</taxon>
        <taxon>Pseudonocardiales</taxon>
        <taxon>Pseudonocardiaceae</taxon>
        <taxon>Amycolatopsis</taxon>
    </lineage>
</organism>
<evidence type="ECO:0000313" key="6">
    <source>
        <dbReference type="Proteomes" id="UP000470404"/>
    </source>
</evidence>
<keyword evidence="3" id="KW-0732">Signal</keyword>
<dbReference type="EMBL" id="JAAGNC010000034">
    <property type="protein sequence ID" value="NEC54932.1"/>
    <property type="molecule type" value="Genomic_DNA"/>
</dbReference>
<protein>
    <recommendedName>
        <fullName evidence="4">Htaa domain-containing protein</fullName>
    </recommendedName>
</protein>
<gene>
    <name evidence="5" type="ORF">G3I59_04790</name>
</gene>
<feature type="signal peptide" evidence="3">
    <location>
        <begin position="1"/>
        <end position="36"/>
    </location>
</feature>
<name>A0ABX0BNK6_9PSEU</name>
<keyword evidence="2" id="KW-0812">Transmembrane</keyword>
<evidence type="ECO:0000313" key="5">
    <source>
        <dbReference type="EMBL" id="NEC54932.1"/>
    </source>
</evidence>
<keyword evidence="6" id="KW-1185">Reference proteome</keyword>
<reference evidence="5 6" key="1">
    <citation type="submission" date="2020-01" db="EMBL/GenBank/DDBJ databases">
        <title>Insect and environment-associated Actinomycetes.</title>
        <authorList>
            <person name="Currrie C."/>
            <person name="Chevrette M."/>
            <person name="Carlson C."/>
            <person name="Stubbendieck R."/>
            <person name="Wendt-Pienkowski E."/>
        </authorList>
    </citation>
    <scope>NUCLEOTIDE SEQUENCE [LARGE SCALE GENOMIC DNA]</scope>
    <source>
        <strain evidence="5 6">SID8386</strain>
    </source>
</reference>
<evidence type="ECO:0000256" key="1">
    <source>
        <dbReference type="SAM" id="MobiDB-lite"/>
    </source>
</evidence>
<dbReference type="Proteomes" id="UP000470404">
    <property type="component" value="Unassembled WGS sequence"/>
</dbReference>
<feature type="domain" description="Htaa" evidence="4">
    <location>
        <begin position="182"/>
        <end position="345"/>
    </location>
</feature>
<keyword evidence="2" id="KW-1133">Transmembrane helix</keyword>
<dbReference type="Gene3D" id="2.60.40.230">
    <property type="entry name" value="Neocarzinostatin-like"/>
    <property type="match status" value="1"/>
</dbReference>
<evidence type="ECO:0000256" key="3">
    <source>
        <dbReference type="SAM" id="SignalP"/>
    </source>
</evidence>